<proteinExistence type="predicted"/>
<evidence type="ECO:0000313" key="1">
    <source>
        <dbReference type="EMBL" id="BAX58490.1"/>
    </source>
</evidence>
<dbReference type="EMBL" id="AP018111">
    <property type="protein sequence ID" value="BAX58490.1"/>
    <property type="molecule type" value="Genomic_DNA"/>
</dbReference>
<reference evidence="1 2" key="1">
    <citation type="journal article" date="2017" name="Genome Announc.">
        <title>Complete Genome Sequence of Burkholderia stabilis FERMP-21014.</title>
        <authorList>
            <person name="Konishi K."/>
            <person name="Kumagai T."/>
            <person name="Sakasegawa S."/>
            <person name="Tamura T."/>
        </authorList>
    </citation>
    <scope>NUCLEOTIDE SEQUENCE [LARGE SCALE GENOMIC DNA]</scope>
    <source>
        <strain evidence="1 2">FERMP-21014</strain>
    </source>
</reference>
<sequence length="41" mass="4120">MLETPLAAGCLRDVVALSALRAQVTYNIGFAPGLSAVSGAD</sequence>
<dbReference type="AlphaFoldDB" id="A0A1Y1BET3"/>
<gene>
    <name evidence="1" type="ORF">BSFP_013070</name>
</gene>
<protein>
    <submittedName>
        <fullName evidence="1">Uncharacterized protein</fullName>
    </submittedName>
</protein>
<dbReference type="Proteomes" id="UP000218432">
    <property type="component" value="Chromosome 1"/>
</dbReference>
<evidence type="ECO:0000313" key="2">
    <source>
        <dbReference type="Proteomes" id="UP000218432"/>
    </source>
</evidence>
<name>A0A1Y1BET3_9BURK</name>
<organism evidence="1 2">
    <name type="scientific">Burkholderia stabilis</name>
    <dbReference type="NCBI Taxonomy" id="95485"/>
    <lineage>
        <taxon>Bacteria</taxon>
        <taxon>Pseudomonadati</taxon>
        <taxon>Pseudomonadota</taxon>
        <taxon>Betaproteobacteria</taxon>
        <taxon>Burkholderiales</taxon>
        <taxon>Burkholderiaceae</taxon>
        <taxon>Burkholderia</taxon>
        <taxon>Burkholderia cepacia complex</taxon>
    </lineage>
</organism>
<accession>A0A1Y1BET3</accession>